<sequence>MRDISKWTYKCNSEYLALEEWMLFAMGIGGYIRDYSKKNKSEIHIYLSLPNSLLFSYFIATGIFNEKMSEEVTDETILNYFKKLTHGDQIYYFDNEEWKRCSVINLIQGKTREDSWHLLIRNHKQIAHYIPLSQWKEKIIISGNRTSEIKNALVIKDFKRASTGNLQYVYPEKSLQSHELLNEVCVNIAGTKSEFLMYSNAISLKINQKEFTFADFLYDGSSSEFKNIKWISKVPVLEGEITMFLNASKGISDMHYYKKTSRIFLDDRHDNREKSELLRMSIEQELIQGNLEIITSFLIEELKKKSIKVPQGVEILAWK</sequence>
<dbReference type="Proteomes" id="UP000658980">
    <property type="component" value="Unassembled WGS sequence"/>
</dbReference>
<keyword evidence="3" id="KW-1185">Reference proteome</keyword>
<gene>
    <name evidence="2" type="ORF">H9630_06620</name>
</gene>
<name>A0ABR8WBU3_9BACL</name>
<keyword evidence="1" id="KW-0812">Transmembrane</keyword>
<proteinExistence type="predicted"/>
<accession>A0ABR8WBU3</accession>
<comment type="caution">
    <text evidence="2">The sequence shown here is derived from an EMBL/GenBank/DDBJ whole genome shotgun (WGS) entry which is preliminary data.</text>
</comment>
<feature type="transmembrane region" description="Helical" evidence="1">
    <location>
        <begin position="44"/>
        <end position="64"/>
    </location>
</feature>
<dbReference type="RefSeq" id="WP_191714717.1">
    <property type="nucleotide sequence ID" value="NZ_JACSPU010000002.1"/>
</dbReference>
<evidence type="ECO:0000313" key="2">
    <source>
        <dbReference type="EMBL" id="MBD8014489.1"/>
    </source>
</evidence>
<evidence type="ECO:0000256" key="1">
    <source>
        <dbReference type="SAM" id="Phobius"/>
    </source>
</evidence>
<keyword evidence="1" id="KW-1133">Transmembrane helix</keyword>
<organism evidence="2 3">
    <name type="scientific">Planococcus wigleyi</name>
    <dbReference type="NCBI Taxonomy" id="2762216"/>
    <lineage>
        <taxon>Bacteria</taxon>
        <taxon>Bacillati</taxon>
        <taxon>Bacillota</taxon>
        <taxon>Bacilli</taxon>
        <taxon>Bacillales</taxon>
        <taxon>Caryophanaceae</taxon>
        <taxon>Planococcus</taxon>
    </lineage>
</organism>
<reference evidence="2 3" key="1">
    <citation type="submission" date="2020-08" db="EMBL/GenBank/DDBJ databases">
        <title>A Genomic Blueprint of the Chicken Gut Microbiome.</title>
        <authorList>
            <person name="Gilroy R."/>
            <person name="Ravi A."/>
            <person name="Getino M."/>
            <person name="Pursley I."/>
            <person name="Horton D.L."/>
            <person name="Alikhan N.-F."/>
            <person name="Baker D."/>
            <person name="Gharbi K."/>
            <person name="Hall N."/>
            <person name="Watson M."/>
            <person name="Adriaenssens E.M."/>
            <person name="Foster-Nyarko E."/>
            <person name="Jarju S."/>
            <person name="Secka A."/>
            <person name="Antonio M."/>
            <person name="Oren A."/>
            <person name="Chaudhuri R."/>
            <person name="La Ragione R.M."/>
            <person name="Hildebrand F."/>
            <person name="Pallen M.J."/>
        </authorList>
    </citation>
    <scope>NUCLEOTIDE SEQUENCE [LARGE SCALE GENOMIC DNA]</scope>
    <source>
        <strain evidence="2 3">Sa1BUA13</strain>
    </source>
</reference>
<keyword evidence="1" id="KW-0472">Membrane</keyword>
<dbReference type="EMBL" id="JACSPU010000002">
    <property type="protein sequence ID" value="MBD8014489.1"/>
    <property type="molecule type" value="Genomic_DNA"/>
</dbReference>
<evidence type="ECO:0000313" key="3">
    <source>
        <dbReference type="Proteomes" id="UP000658980"/>
    </source>
</evidence>
<protein>
    <submittedName>
        <fullName evidence="2">Uncharacterized protein</fullName>
    </submittedName>
</protein>